<protein>
    <submittedName>
        <fullName evidence="3">Ferrous iron transport protein A</fullName>
    </submittedName>
</protein>
<dbReference type="Gene3D" id="2.30.30.90">
    <property type="match status" value="1"/>
</dbReference>
<feature type="domain" description="Ferrous iron transporter FeoA-like" evidence="2">
    <location>
        <begin position="2"/>
        <end position="70"/>
    </location>
</feature>
<evidence type="ECO:0000313" key="4">
    <source>
        <dbReference type="Proteomes" id="UP000643810"/>
    </source>
</evidence>
<dbReference type="InterPro" id="IPR008988">
    <property type="entry name" value="Transcriptional_repressor_C"/>
</dbReference>
<comment type="caution">
    <text evidence="3">The sequence shown here is derived from an EMBL/GenBank/DDBJ whole genome shotgun (WGS) entry which is preliminary data.</text>
</comment>
<dbReference type="EMBL" id="JACOPG010000003">
    <property type="protein sequence ID" value="MBC5686719.1"/>
    <property type="molecule type" value="Genomic_DNA"/>
</dbReference>
<keyword evidence="4" id="KW-1185">Reference proteome</keyword>
<evidence type="ECO:0000259" key="2">
    <source>
        <dbReference type="SMART" id="SM00899"/>
    </source>
</evidence>
<keyword evidence="1" id="KW-0408">Iron</keyword>
<dbReference type="PANTHER" id="PTHR43151:SF1">
    <property type="entry name" value="SSR2333 PROTEIN"/>
    <property type="match status" value="1"/>
</dbReference>
<evidence type="ECO:0000313" key="3">
    <source>
        <dbReference type="EMBL" id="MBC5686719.1"/>
    </source>
</evidence>
<dbReference type="RefSeq" id="WP_186854559.1">
    <property type="nucleotide sequence ID" value="NZ_JACOPG010000003.1"/>
</dbReference>
<gene>
    <name evidence="3" type="ORF">H8R94_08925</name>
</gene>
<evidence type="ECO:0000256" key="1">
    <source>
        <dbReference type="ARBA" id="ARBA00023004"/>
    </source>
</evidence>
<dbReference type="InterPro" id="IPR038157">
    <property type="entry name" value="FeoA_core_dom"/>
</dbReference>
<accession>A0ABR7GGY4</accession>
<name>A0ABR7GGY4_9FIRM</name>
<dbReference type="InterPro" id="IPR007167">
    <property type="entry name" value="Fe-transptr_FeoA-like"/>
</dbReference>
<dbReference type="Proteomes" id="UP000643810">
    <property type="component" value="Unassembled WGS sequence"/>
</dbReference>
<dbReference type="SUPFAM" id="SSF50037">
    <property type="entry name" value="C-terminal domain of transcriptional repressors"/>
    <property type="match status" value="1"/>
</dbReference>
<dbReference type="Pfam" id="PF04023">
    <property type="entry name" value="FeoA"/>
    <property type="match status" value="1"/>
</dbReference>
<dbReference type="InterPro" id="IPR053184">
    <property type="entry name" value="FeoA-like"/>
</dbReference>
<dbReference type="SMART" id="SM00899">
    <property type="entry name" value="FeoA"/>
    <property type="match status" value="1"/>
</dbReference>
<reference evidence="3 4" key="1">
    <citation type="submission" date="2020-08" db="EMBL/GenBank/DDBJ databases">
        <title>Genome public.</title>
        <authorList>
            <person name="Liu C."/>
            <person name="Sun Q."/>
        </authorList>
    </citation>
    <scope>NUCLEOTIDE SEQUENCE [LARGE SCALE GENOMIC DNA]</scope>
    <source>
        <strain evidence="3 4">NSJ-9</strain>
    </source>
</reference>
<organism evidence="3 4">
    <name type="scientific">Roseburia lenta</name>
    <dbReference type="NCBI Taxonomy" id="2763061"/>
    <lineage>
        <taxon>Bacteria</taxon>
        <taxon>Bacillati</taxon>
        <taxon>Bacillota</taxon>
        <taxon>Clostridia</taxon>
        <taxon>Lachnospirales</taxon>
        <taxon>Lachnospiraceae</taxon>
        <taxon>Roseburia</taxon>
    </lineage>
</organism>
<sequence length="70" mass="7602">MMPLAMVNKGEEQLIKKVGGKEETRLFLEKLGFVPGSKVSVVSEADGNVIINVKDSRVAIGKEMALKIMV</sequence>
<dbReference type="PANTHER" id="PTHR43151">
    <property type="entry name" value="FEOA FAMILY PROTEIN"/>
    <property type="match status" value="1"/>
</dbReference>
<proteinExistence type="predicted"/>